<sequence>MADVIAAIGVFDKTLIPNYMQAPIFKHYKFDGAQFWAENRKEVQALRAQGLDVNEDSFYLNRFLEFRKAESLKD</sequence>
<gene>
    <name evidence="1" type="ORF">E5987_10655</name>
</gene>
<dbReference type="OrthoDB" id="9785423at2"/>
<dbReference type="AlphaFoldDB" id="A0A6L6YIW8"/>
<name>A0A6L6YIW8_9BURK</name>
<dbReference type="RefSeq" id="WP_160336067.1">
    <property type="nucleotide sequence ID" value="NZ_WSRP01000039.1"/>
</dbReference>
<keyword evidence="2" id="KW-1185">Reference proteome</keyword>
<proteinExistence type="predicted"/>
<organism evidence="1 2">
    <name type="scientific">Parasutterella muris</name>
    <dbReference type="NCBI Taxonomy" id="2565572"/>
    <lineage>
        <taxon>Bacteria</taxon>
        <taxon>Pseudomonadati</taxon>
        <taxon>Pseudomonadota</taxon>
        <taxon>Betaproteobacteria</taxon>
        <taxon>Burkholderiales</taxon>
        <taxon>Sutterellaceae</taxon>
        <taxon>Parasutterella</taxon>
    </lineage>
</organism>
<comment type="caution">
    <text evidence="1">The sequence shown here is derived from an EMBL/GenBank/DDBJ whole genome shotgun (WGS) entry which is preliminary data.</text>
</comment>
<evidence type="ECO:0000313" key="2">
    <source>
        <dbReference type="Proteomes" id="UP000472580"/>
    </source>
</evidence>
<reference evidence="1 2" key="1">
    <citation type="submission" date="2019-12" db="EMBL/GenBank/DDBJ databases">
        <title>Microbes associate with the intestines of laboratory mice.</title>
        <authorList>
            <person name="Navarre W."/>
            <person name="Wong E."/>
        </authorList>
    </citation>
    <scope>NUCLEOTIDE SEQUENCE [LARGE SCALE GENOMIC DNA]</scope>
    <source>
        <strain evidence="1 2">NM82_D38</strain>
    </source>
</reference>
<dbReference type="Proteomes" id="UP000472580">
    <property type="component" value="Unassembled WGS sequence"/>
</dbReference>
<accession>A0A6L6YIW8</accession>
<evidence type="ECO:0000313" key="1">
    <source>
        <dbReference type="EMBL" id="MVX57650.1"/>
    </source>
</evidence>
<protein>
    <submittedName>
        <fullName evidence="1">Uncharacterized protein</fullName>
    </submittedName>
</protein>
<dbReference type="EMBL" id="WSRP01000039">
    <property type="protein sequence ID" value="MVX57650.1"/>
    <property type="molecule type" value="Genomic_DNA"/>
</dbReference>